<proteinExistence type="predicted"/>
<organism evidence="3 4">
    <name type="scientific">Rubellimicrobium mesophilum DSM 19309</name>
    <dbReference type="NCBI Taxonomy" id="442562"/>
    <lineage>
        <taxon>Bacteria</taxon>
        <taxon>Pseudomonadati</taxon>
        <taxon>Pseudomonadota</taxon>
        <taxon>Alphaproteobacteria</taxon>
        <taxon>Rhodobacterales</taxon>
        <taxon>Roseobacteraceae</taxon>
        <taxon>Rubellimicrobium</taxon>
    </lineage>
</organism>
<comment type="caution">
    <text evidence="3">The sequence shown here is derived from an EMBL/GenBank/DDBJ whole genome shotgun (WGS) entry which is preliminary data.</text>
</comment>
<name>A0A017HHX7_9RHOB</name>
<keyword evidence="1" id="KW-0175">Coiled coil</keyword>
<reference evidence="3 4" key="1">
    <citation type="submission" date="2013-02" db="EMBL/GenBank/DDBJ databases">
        <authorList>
            <person name="Fiebig A."/>
            <person name="Goeker M."/>
            <person name="Klenk H.-P.P."/>
        </authorList>
    </citation>
    <scope>NUCLEOTIDE SEQUENCE [LARGE SCALE GENOMIC DNA]</scope>
    <source>
        <strain evidence="3 4">DSM 19309</strain>
    </source>
</reference>
<evidence type="ECO:0000256" key="1">
    <source>
        <dbReference type="SAM" id="Coils"/>
    </source>
</evidence>
<protein>
    <submittedName>
        <fullName evidence="3">Uncharacterized protein</fullName>
    </submittedName>
</protein>
<dbReference type="Gene3D" id="3.40.50.300">
    <property type="entry name" value="P-loop containing nucleotide triphosphate hydrolases"/>
    <property type="match status" value="1"/>
</dbReference>
<dbReference type="Proteomes" id="UP000019666">
    <property type="component" value="Unassembled WGS sequence"/>
</dbReference>
<dbReference type="STRING" id="442562.Rumeso_04438"/>
<sequence>MRARRLDEPRGGAAGGPATVTFLEDLVHPDTGQPLLYPPPATRGSAAFVPEPEARRVDALPGGSGDGAWMMAALDPSPAAEREKHANPYLCMVRPGSLRRLAAVPDEWNLRVTGVTGARLVAEGAREAVEARLAEETGRSRAGLEAARRALADTERERAAVVRTAEEAQARLEAGERRLVAVEAEIERSRADMDDRRRRLASFMRERGQRLLALDLIDEDQLRALGADEAPPDDRPGASLTDALGGDFGRVAGFVQAFARRRDMLYGQAQLRDVLACLRTHDLVVLAGDPGAGKSSLVRHLAAAIGASLRRRPGQAQLDWPRGSSRLLQPHRGSLPFDPLSRGAARGRARTRRAFPPLPRRDEPRPR</sequence>
<dbReference type="AlphaFoldDB" id="A0A017HHX7"/>
<keyword evidence="4" id="KW-1185">Reference proteome</keyword>
<dbReference type="InterPro" id="IPR027417">
    <property type="entry name" value="P-loop_NTPase"/>
</dbReference>
<dbReference type="SUPFAM" id="SSF52540">
    <property type="entry name" value="P-loop containing nucleoside triphosphate hydrolases"/>
    <property type="match status" value="1"/>
</dbReference>
<dbReference type="EMBL" id="AOSK01000124">
    <property type="protein sequence ID" value="EYD74067.1"/>
    <property type="molecule type" value="Genomic_DNA"/>
</dbReference>
<feature type="coiled-coil region" evidence="1">
    <location>
        <begin position="144"/>
        <end position="199"/>
    </location>
</feature>
<evidence type="ECO:0000313" key="3">
    <source>
        <dbReference type="EMBL" id="EYD74067.1"/>
    </source>
</evidence>
<evidence type="ECO:0000256" key="2">
    <source>
        <dbReference type="SAM" id="MobiDB-lite"/>
    </source>
</evidence>
<feature type="region of interest" description="Disordered" evidence="2">
    <location>
        <begin position="312"/>
        <end position="367"/>
    </location>
</feature>
<accession>A0A017HHX7</accession>
<evidence type="ECO:0000313" key="4">
    <source>
        <dbReference type="Proteomes" id="UP000019666"/>
    </source>
</evidence>
<dbReference type="HOGENOM" id="CLU_754162_0_0_5"/>
<gene>
    <name evidence="3" type="ORF">Rumeso_04438</name>
</gene>